<evidence type="ECO:0000256" key="3">
    <source>
        <dbReference type="ARBA" id="ARBA00022692"/>
    </source>
</evidence>
<keyword evidence="4 6" id="KW-1133">Transmembrane helix</keyword>
<organism evidence="8 9">
    <name type="scientific">Rothia aerolata</name>
    <dbReference type="NCBI Taxonomy" id="1812262"/>
    <lineage>
        <taxon>Bacteria</taxon>
        <taxon>Bacillati</taxon>
        <taxon>Actinomycetota</taxon>
        <taxon>Actinomycetes</taxon>
        <taxon>Micrococcales</taxon>
        <taxon>Micrococcaceae</taxon>
        <taxon>Rothia</taxon>
    </lineage>
</organism>
<dbReference type="GO" id="GO:0005886">
    <property type="term" value="C:plasma membrane"/>
    <property type="evidence" value="ECO:0007669"/>
    <property type="project" value="UniProtKB-SubCell"/>
</dbReference>
<feature type="transmembrane region" description="Helical" evidence="6">
    <location>
        <begin position="339"/>
        <end position="364"/>
    </location>
</feature>
<dbReference type="EMBL" id="BMDC01000001">
    <property type="protein sequence ID" value="GGH58942.1"/>
    <property type="molecule type" value="Genomic_DNA"/>
</dbReference>
<feature type="transmembrane region" description="Helical" evidence="6">
    <location>
        <begin position="283"/>
        <end position="304"/>
    </location>
</feature>
<dbReference type="PANTHER" id="PTHR30287:SF2">
    <property type="entry name" value="BLL1001 PROTEIN"/>
    <property type="match status" value="1"/>
</dbReference>
<feature type="transmembrane region" description="Helical" evidence="6">
    <location>
        <begin position="821"/>
        <end position="844"/>
    </location>
</feature>
<feature type="transmembrane region" description="Helical" evidence="6">
    <location>
        <begin position="426"/>
        <end position="445"/>
    </location>
</feature>
<keyword evidence="9" id="KW-1185">Reference proteome</keyword>
<feature type="transmembrane region" description="Helical" evidence="6">
    <location>
        <begin position="732"/>
        <end position="759"/>
    </location>
</feature>
<reference evidence="8 9" key="1">
    <citation type="journal article" date="2014" name="Int. J. Syst. Evol. Microbiol.">
        <title>Complete genome sequence of Corynebacterium casei LMG S-19264T (=DSM 44701T), isolated from a smear-ripened cheese.</title>
        <authorList>
            <consortium name="US DOE Joint Genome Institute (JGI-PGF)"/>
            <person name="Walter F."/>
            <person name="Albersmeier A."/>
            <person name="Kalinowski J."/>
            <person name="Ruckert C."/>
        </authorList>
    </citation>
    <scope>NUCLEOTIDE SEQUENCE [LARGE SCALE GENOMIC DNA]</scope>
    <source>
        <strain evidence="8 9">CCM 8669</strain>
    </source>
</reference>
<evidence type="ECO:0000256" key="1">
    <source>
        <dbReference type="ARBA" id="ARBA00004651"/>
    </source>
</evidence>
<accession>A0A917MRI6</accession>
<feature type="transmembrane region" description="Helical" evidence="6">
    <location>
        <begin position="502"/>
        <end position="522"/>
    </location>
</feature>
<keyword evidence="5 6" id="KW-0472">Membrane</keyword>
<evidence type="ECO:0000256" key="5">
    <source>
        <dbReference type="ARBA" id="ARBA00023136"/>
    </source>
</evidence>
<feature type="transmembrane region" description="Helical" evidence="6">
    <location>
        <begin position="376"/>
        <end position="398"/>
    </location>
</feature>
<comment type="caution">
    <text evidence="8">The sequence shown here is derived from an EMBL/GenBank/DDBJ whole genome shotgun (WGS) entry which is preliminary data.</text>
</comment>
<sequence length="864" mass="90535">MMKTSTLKTVAHSHVTSQRKKFVLTSISIGVAAFFLAAVFLLTQTLTASFRAASEPLYSRADYVVNAPGSGLMLSAQQGSADQSATLTQQQVDALKNSSEVDIVGTRSLTYLGFTTDKTSSSESMRAEALPDSPDSFTYDFEGALPTNKNQVAIPSTMADKLGLSLGDSISVEGPAGQAADTENQAFTVSAVYSVDTTLSPDSMTFYFEPQVLDSLIPAAQNNSAELSNYEEVSVKLKDAAAGFPEDLKDKLSSGSADTQPVIVSSSEQVDLYVKQLSMGLDVLTYVLLTFAGIALVVATFVIANTFRVLTTLRVSELAMLRTLGAQRRQLTTMLLREALALGFFSSLVGVVLAFILAALAQLFVPRGIVIGFSPIAALVGIGVGILVTVASSLVPAVKAMKVSPLSALSTAQRAESEPAVSRPTMTAGALLLVAGAGLYVFAVVADRPFLVLIATFVLAIGALLLFPLLLWLLLKVLQRIARGSTVTLALNQAVNSMQRTASTGVIVFLSATLISGVLMGHSTGVASNAKMSETAYPVALNSPVFEEESEKGQHLEWSQIQQKEEELEGIDHVSSASLAAPAGVITEGFPEDQGQGPEVFAVDPEKISQTIAGLDQELTENTVLLPVAFDSSLDGKTVVISAGQHRVEATARVSEVGFYAPLISKNTAQPLLESADTQTTGYSAMVNTEPGLTSVEAQTVLEEVASATGADESKIFGGINDKLRNEQVMKIIVGVMLGLLSLATIIALIGVANTLSLSAFQRRRENAMLRSIGLSAKKLARLVALESLLIAAVSVICGIAAGIGLAMLGVQVLAVDGIDIVYAVNPFALLVVAVFGTGLAYLASLLPAKKASRVSPVTALAIS</sequence>
<feature type="domain" description="ABC3 transporter permease C-terminal" evidence="7">
    <location>
        <begin position="741"/>
        <end position="857"/>
    </location>
</feature>
<evidence type="ECO:0000259" key="7">
    <source>
        <dbReference type="Pfam" id="PF02687"/>
    </source>
</evidence>
<comment type="subcellular location">
    <subcellularLocation>
        <location evidence="1">Cell membrane</location>
        <topology evidence="1">Multi-pass membrane protein</topology>
    </subcellularLocation>
</comment>
<feature type="transmembrane region" description="Helical" evidence="6">
    <location>
        <begin position="451"/>
        <end position="475"/>
    </location>
</feature>
<evidence type="ECO:0000256" key="6">
    <source>
        <dbReference type="SAM" id="Phobius"/>
    </source>
</evidence>
<keyword evidence="2" id="KW-1003">Cell membrane</keyword>
<dbReference type="Pfam" id="PF02687">
    <property type="entry name" value="FtsX"/>
    <property type="match status" value="2"/>
</dbReference>
<evidence type="ECO:0000313" key="8">
    <source>
        <dbReference type="EMBL" id="GGH58942.1"/>
    </source>
</evidence>
<dbReference type="PANTHER" id="PTHR30287">
    <property type="entry name" value="MEMBRANE COMPONENT OF PREDICTED ABC SUPERFAMILY METABOLITE UPTAKE TRANSPORTER"/>
    <property type="match status" value="1"/>
</dbReference>
<gene>
    <name evidence="8" type="ORF">GCM10007359_05640</name>
</gene>
<evidence type="ECO:0000256" key="4">
    <source>
        <dbReference type="ARBA" id="ARBA00022989"/>
    </source>
</evidence>
<dbReference type="Proteomes" id="UP000600171">
    <property type="component" value="Unassembled WGS sequence"/>
</dbReference>
<keyword evidence="3 6" id="KW-0812">Transmembrane</keyword>
<dbReference type="InterPro" id="IPR038766">
    <property type="entry name" value="Membrane_comp_ABC_pdt"/>
</dbReference>
<name>A0A917MRI6_9MICC</name>
<feature type="transmembrane region" description="Helical" evidence="6">
    <location>
        <begin position="780"/>
        <end position="809"/>
    </location>
</feature>
<dbReference type="AlphaFoldDB" id="A0A917MRI6"/>
<proteinExistence type="predicted"/>
<dbReference type="InterPro" id="IPR003838">
    <property type="entry name" value="ABC3_permease_C"/>
</dbReference>
<evidence type="ECO:0000313" key="9">
    <source>
        <dbReference type="Proteomes" id="UP000600171"/>
    </source>
</evidence>
<protein>
    <submittedName>
        <fullName evidence="8">ABC transporter permease</fullName>
    </submittedName>
</protein>
<feature type="domain" description="ABC3 transporter permease C-terminal" evidence="7">
    <location>
        <begin position="290"/>
        <end position="405"/>
    </location>
</feature>
<feature type="transmembrane region" description="Helical" evidence="6">
    <location>
        <begin position="21"/>
        <end position="42"/>
    </location>
</feature>
<evidence type="ECO:0000256" key="2">
    <source>
        <dbReference type="ARBA" id="ARBA00022475"/>
    </source>
</evidence>